<keyword evidence="1" id="KW-0732">Signal</keyword>
<protein>
    <submittedName>
        <fullName evidence="2">T9SS type A sorting domain-containing protein</fullName>
    </submittedName>
</protein>
<accession>A0ABW5IU33</accession>
<evidence type="ECO:0000313" key="3">
    <source>
        <dbReference type="Proteomes" id="UP001597468"/>
    </source>
</evidence>
<dbReference type="Proteomes" id="UP001597468">
    <property type="component" value="Unassembled WGS sequence"/>
</dbReference>
<dbReference type="NCBIfam" id="TIGR04183">
    <property type="entry name" value="Por_Secre_tail"/>
    <property type="match status" value="1"/>
</dbReference>
<dbReference type="InterPro" id="IPR026444">
    <property type="entry name" value="Secre_tail"/>
</dbReference>
<proteinExistence type="predicted"/>
<sequence length="1169" mass="126301">MKDFTMGPVTTGSGSWYGKWKNDIIFPLLTIILFLIPFNDIFAQKTTAENIQGIAPVITPPGGFEIDGNAYAETAGDWESDAINESAGLFLSTLTPEDFDTGTPEFLFDPEYRAMSFFYRDGITNNDPTIFTSSNKIDDDPETYTWGAGSSPNKNEIQTAAVHFTYGDDSFLDSEGVPYTNSDDLWVIFAADRQVTNGSSYIDFEFLQNSLIRTGLEAGEGGFESEGNDGGRTLGDLLVTVEFTQGGAAAKVVIREWVFEGGEYFYKEFANYPENTIFGTVNTEETVVPWPVYFTEPLENGLYQYEINQWAEGAVNLSHYFGNDDPCRSISTMFVRTRTSGSSGTSELKDFPRLEQLSINLTPEISFDDPDPICEPGTVNLEDIEVAGCEDGTLSYWLDITFQNAVPDPTAVGDGTYYIKCTNNQNAQCYDIQPVTVVVNPNPVPMVDDEAECEGDTATFSTEDLGTGFSYQWYLNDVLIDGADSYSYTTGALTLEEDGDVYKVRVTNDETSCFGEESGTLTVNANPVPVVDDEAACEGDTATFSTADLGADFSYQWYLNDGIIEGATGFSYTTAALTLADDGDVYKVIVTNDITSCYGEDAGTLSVYENPVPVVDDEAECEGDTATFSTADLGSGFSYQWYLNDVIIEGADSFSYTTAALTMDDSGDVYKVVVTNDGTTCYGEDSGTLTVDPNPVPVVDDEAECEGDTATFSTPDLGAGFSYEWYLNDVLIDGATANSFTTGALTLGEDGDVYKVVVTNDATGCYGEDSGTLTVNPNPVPVVDNEAECEGDPVTFSTPDLGADFSYQWYLDDVMIDGATSYSYNIPELSLSQNGGVYKVVVTNDITGCYGEDSGTLTVYEDPNCIASNSGPVCMGDDVMLYETGGDAVSWLWSSDGAATFDNNTLQNPTASGAVNGEIFTVMVTSADGCTSTCTTTVTVEICDQEACTLGYWKNHTDRWACWSTCTLYSEVFGIDFSVYSGNPDDADLTLLEALNLGGGGIYNLARQSVAALLNECHGDISYPYSGDLVEDVYNAFVGGYAGQLADELDMINNAYECPMFGSSATTAPSDSCESTPASSVDASAGISVSPVPFKDVLNIRYEFDYESEAHIQIFDLRGNLVKSHKESNAGFGKVTTLNADFVRGEQMYIIKVTTNKGTYTKNVVSGKQ</sequence>
<reference evidence="3" key="1">
    <citation type="journal article" date="2019" name="Int. J. Syst. Evol. Microbiol.">
        <title>The Global Catalogue of Microorganisms (GCM) 10K type strain sequencing project: providing services to taxonomists for standard genome sequencing and annotation.</title>
        <authorList>
            <consortium name="The Broad Institute Genomics Platform"/>
            <consortium name="The Broad Institute Genome Sequencing Center for Infectious Disease"/>
            <person name="Wu L."/>
            <person name="Ma J."/>
        </authorList>
    </citation>
    <scope>NUCLEOTIDE SEQUENCE [LARGE SCALE GENOMIC DNA]</scope>
    <source>
        <strain evidence="3">KCTC 42585</strain>
    </source>
</reference>
<dbReference type="Gene3D" id="2.60.40.10">
    <property type="entry name" value="Immunoglobulins"/>
    <property type="match status" value="6"/>
</dbReference>
<gene>
    <name evidence="2" type="ORF">ACFSTG_00030</name>
</gene>
<evidence type="ECO:0000256" key="1">
    <source>
        <dbReference type="ARBA" id="ARBA00022729"/>
    </source>
</evidence>
<keyword evidence="3" id="KW-1185">Reference proteome</keyword>
<evidence type="ECO:0000313" key="2">
    <source>
        <dbReference type="EMBL" id="MFD2516274.1"/>
    </source>
</evidence>
<comment type="caution">
    <text evidence="2">The sequence shown here is derived from an EMBL/GenBank/DDBJ whole genome shotgun (WGS) entry which is preliminary data.</text>
</comment>
<dbReference type="RefSeq" id="WP_380747222.1">
    <property type="nucleotide sequence ID" value="NZ_JBHULT010000002.1"/>
</dbReference>
<dbReference type="EMBL" id="JBHULT010000002">
    <property type="protein sequence ID" value="MFD2516274.1"/>
    <property type="molecule type" value="Genomic_DNA"/>
</dbReference>
<organism evidence="2 3">
    <name type="scientific">Salinimicrobium flavum</name>
    <dbReference type="NCBI Taxonomy" id="1737065"/>
    <lineage>
        <taxon>Bacteria</taxon>
        <taxon>Pseudomonadati</taxon>
        <taxon>Bacteroidota</taxon>
        <taxon>Flavobacteriia</taxon>
        <taxon>Flavobacteriales</taxon>
        <taxon>Flavobacteriaceae</taxon>
        <taxon>Salinimicrobium</taxon>
    </lineage>
</organism>
<dbReference type="InterPro" id="IPR013783">
    <property type="entry name" value="Ig-like_fold"/>
</dbReference>
<name>A0ABW5IU33_9FLAO</name>